<sequence>MLPSAQMPYGIGNAALFNQGLQMQGGYPQGQFYPQQYMGQPFPEPQGPTDPNSPVLFKQNVHLAQEMLARISESARSALIGIENAYHPHTSPAQTAAFVNSLKQQIQSLMTLLRQSGIGALPVLPSGVPVSEEQLLADTTKAIQALYERHNKIHDSTGIVASLLGAGEPSRR</sequence>
<keyword evidence="2" id="KW-1185">Reference proteome</keyword>
<accession>A0A5C3MSM1</accession>
<name>A0A5C3MSM1_9AGAM</name>
<dbReference type="Proteomes" id="UP000305948">
    <property type="component" value="Unassembled WGS sequence"/>
</dbReference>
<proteinExistence type="predicted"/>
<evidence type="ECO:0000313" key="2">
    <source>
        <dbReference type="Proteomes" id="UP000305948"/>
    </source>
</evidence>
<reference evidence="1 2" key="1">
    <citation type="journal article" date="2019" name="Nat. Ecol. Evol.">
        <title>Megaphylogeny resolves global patterns of mushroom evolution.</title>
        <authorList>
            <person name="Varga T."/>
            <person name="Krizsan K."/>
            <person name="Foldi C."/>
            <person name="Dima B."/>
            <person name="Sanchez-Garcia M."/>
            <person name="Sanchez-Ramirez S."/>
            <person name="Szollosi G.J."/>
            <person name="Szarkandi J.G."/>
            <person name="Papp V."/>
            <person name="Albert L."/>
            <person name="Andreopoulos W."/>
            <person name="Angelini C."/>
            <person name="Antonin V."/>
            <person name="Barry K.W."/>
            <person name="Bougher N.L."/>
            <person name="Buchanan P."/>
            <person name="Buyck B."/>
            <person name="Bense V."/>
            <person name="Catcheside P."/>
            <person name="Chovatia M."/>
            <person name="Cooper J."/>
            <person name="Damon W."/>
            <person name="Desjardin D."/>
            <person name="Finy P."/>
            <person name="Geml J."/>
            <person name="Haridas S."/>
            <person name="Hughes K."/>
            <person name="Justo A."/>
            <person name="Karasinski D."/>
            <person name="Kautmanova I."/>
            <person name="Kiss B."/>
            <person name="Kocsube S."/>
            <person name="Kotiranta H."/>
            <person name="LaButti K.M."/>
            <person name="Lechner B.E."/>
            <person name="Liimatainen K."/>
            <person name="Lipzen A."/>
            <person name="Lukacs Z."/>
            <person name="Mihaltcheva S."/>
            <person name="Morgado L.N."/>
            <person name="Niskanen T."/>
            <person name="Noordeloos M.E."/>
            <person name="Ohm R.A."/>
            <person name="Ortiz-Santana B."/>
            <person name="Ovrebo C."/>
            <person name="Racz N."/>
            <person name="Riley R."/>
            <person name="Savchenko A."/>
            <person name="Shiryaev A."/>
            <person name="Soop K."/>
            <person name="Spirin V."/>
            <person name="Szebenyi C."/>
            <person name="Tomsovsky M."/>
            <person name="Tulloss R.E."/>
            <person name="Uehling J."/>
            <person name="Grigoriev I.V."/>
            <person name="Vagvolgyi C."/>
            <person name="Papp T."/>
            <person name="Martin F.M."/>
            <person name="Miettinen O."/>
            <person name="Hibbett D.S."/>
            <person name="Nagy L.G."/>
        </authorList>
    </citation>
    <scope>NUCLEOTIDE SEQUENCE [LARGE SCALE GENOMIC DNA]</scope>
    <source>
        <strain evidence="1 2">OMC1185</strain>
    </source>
</reference>
<dbReference type="OrthoDB" id="3203574at2759"/>
<organism evidence="1 2">
    <name type="scientific">Heliocybe sulcata</name>
    <dbReference type="NCBI Taxonomy" id="5364"/>
    <lineage>
        <taxon>Eukaryota</taxon>
        <taxon>Fungi</taxon>
        <taxon>Dikarya</taxon>
        <taxon>Basidiomycota</taxon>
        <taxon>Agaricomycotina</taxon>
        <taxon>Agaricomycetes</taxon>
        <taxon>Gloeophyllales</taxon>
        <taxon>Gloeophyllaceae</taxon>
        <taxon>Heliocybe</taxon>
    </lineage>
</organism>
<dbReference type="EMBL" id="ML213524">
    <property type="protein sequence ID" value="TFK47426.1"/>
    <property type="molecule type" value="Genomic_DNA"/>
</dbReference>
<evidence type="ECO:0000313" key="1">
    <source>
        <dbReference type="EMBL" id="TFK47426.1"/>
    </source>
</evidence>
<gene>
    <name evidence="1" type="ORF">OE88DRAFT_1686403</name>
</gene>
<protein>
    <submittedName>
        <fullName evidence="1">Uncharacterized protein</fullName>
    </submittedName>
</protein>
<dbReference type="AlphaFoldDB" id="A0A5C3MSM1"/>